<dbReference type="InterPro" id="IPR003594">
    <property type="entry name" value="HATPase_dom"/>
</dbReference>
<name>A0ABQ3TTD4_STRHY</name>
<dbReference type="Gene3D" id="3.30.565.10">
    <property type="entry name" value="Histidine kinase-like ATPase, C-terminal domain"/>
    <property type="match status" value="1"/>
</dbReference>
<protein>
    <recommendedName>
        <fullName evidence="3">Histidine kinase/HSP90-like ATPase domain-containing protein</fullName>
    </recommendedName>
</protein>
<dbReference type="EMBL" id="BNEK01000002">
    <property type="protein sequence ID" value="GHJ26243.1"/>
    <property type="molecule type" value="Genomic_DNA"/>
</dbReference>
<keyword evidence="1" id="KW-0808">Transferase</keyword>
<evidence type="ECO:0000256" key="2">
    <source>
        <dbReference type="SAM" id="MobiDB-lite"/>
    </source>
</evidence>
<accession>A0ABQ3TTD4</accession>
<comment type="caution">
    <text evidence="4">The sequence shown here is derived from an EMBL/GenBank/DDBJ whole genome shotgun (WGS) entry which is preliminary data.</text>
</comment>
<dbReference type="Pfam" id="PF13581">
    <property type="entry name" value="HATPase_c_2"/>
    <property type="match status" value="1"/>
</dbReference>
<evidence type="ECO:0000313" key="4">
    <source>
        <dbReference type="EMBL" id="GHJ26243.1"/>
    </source>
</evidence>
<sequence>MAEQLSLPMPGATGPGAGAADLTGARLIGFQAPAPDSPIAPGATGGGIPGPPQAGEGDGHVVPVPHVCAAVATVRRRAHALLSEWELSADRLDEALMVISEMVTNAVLHALPPVVLRLRWTGSPGCSVLRVEVTDGGPVPAGQRADEDIEPDEHGRGLGIVTALSARHGRHPCHEGITWWADLPVA</sequence>
<dbReference type="RefSeq" id="WP_236255893.1">
    <property type="nucleotide sequence ID" value="NZ_BNEK01000002.1"/>
</dbReference>
<keyword evidence="1" id="KW-0418">Kinase</keyword>
<dbReference type="PANTHER" id="PTHR35526:SF3">
    <property type="entry name" value="ANTI-SIGMA-F FACTOR RSBW"/>
    <property type="match status" value="1"/>
</dbReference>
<proteinExistence type="predicted"/>
<evidence type="ECO:0000256" key="1">
    <source>
        <dbReference type="ARBA" id="ARBA00022527"/>
    </source>
</evidence>
<evidence type="ECO:0000259" key="3">
    <source>
        <dbReference type="Pfam" id="PF13581"/>
    </source>
</evidence>
<dbReference type="InterPro" id="IPR036890">
    <property type="entry name" value="HATPase_C_sf"/>
</dbReference>
<evidence type="ECO:0000313" key="5">
    <source>
        <dbReference type="Proteomes" id="UP001054854"/>
    </source>
</evidence>
<gene>
    <name evidence="4" type="ORF">TPA0910_06760</name>
</gene>
<organism evidence="4 5">
    <name type="scientific">Streptomyces hygroscopicus</name>
    <dbReference type="NCBI Taxonomy" id="1912"/>
    <lineage>
        <taxon>Bacteria</taxon>
        <taxon>Bacillati</taxon>
        <taxon>Actinomycetota</taxon>
        <taxon>Actinomycetes</taxon>
        <taxon>Kitasatosporales</taxon>
        <taxon>Streptomycetaceae</taxon>
        <taxon>Streptomyces</taxon>
        <taxon>Streptomyces violaceusniger group</taxon>
    </lineage>
</organism>
<dbReference type="PANTHER" id="PTHR35526">
    <property type="entry name" value="ANTI-SIGMA-F FACTOR RSBW-RELATED"/>
    <property type="match status" value="1"/>
</dbReference>
<dbReference type="Proteomes" id="UP001054854">
    <property type="component" value="Unassembled WGS sequence"/>
</dbReference>
<keyword evidence="5" id="KW-1185">Reference proteome</keyword>
<dbReference type="SUPFAM" id="SSF55874">
    <property type="entry name" value="ATPase domain of HSP90 chaperone/DNA topoisomerase II/histidine kinase"/>
    <property type="match status" value="1"/>
</dbReference>
<reference evidence="4" key="1">
    <citation type="submission" date="2024-05" db="EMBL/GenBank/DDBJ databases">
        <title>Whole genome shotgun sequence of Streptomyces hygroscopicus NBRC 113678.</title>
        <authorList>
            <person name="Komaki H."/>
            <person name="Tamura T."/>
        </authorList>
    </citation>
    <scope>NUCLEOTIDE SEQUENCE</scope>
    <source>
        <strain evidence="4">N11-34</strain>
    </source>
</reference>
<feature type="domain" description="Histidine kinase/HSP90-like ATPase" evidence="3">
    <location>
        <begin position="68"/>
        <end position="166"/>
    </location>
</feature>
<feature type="region of interest" description="Disordered" evidence="2">
    <location>
        <begin position="33"/>
        <end position="59"/>
    </location>
</feature>
<keyword evidence="1" id="KW-0723">Serine/threonine-protein kinase</keyword>
<dbReference type="CDD" id="cd16936">
    <property type="entry name" value="HATPase_RsbW-like"/>
    <property type="match status" value="1"/>
</dbReference>
<dbReference type="InterPro" id="IPR050267">
    <property type="entry name" value="Anti-sigma-factor_SerPK"/>
</dbReference>